<name>K5EF02_RHOBT</name>
<evidence type="ECO:0000313" key="2">
    <source>
        <dbReference type="Proteomes" id="UP000007993"/>
    </source>
</evidence>
<comment type="caution">
    <text evidence="1">The sequence shown here is derived from an EMBL/GenBank/DDBJ whole genome shotgun (WGS) entry which is preliminary data.</text>
</comment>
<sequence length="266" mass="30982">MKPFGRVGLFAAILFGVLVGVAPNPCLAQNQINLAQFDSWIFQRHGRDEARCRSNLKKEIELQFVRIEQSTPLSESQKDALRLAGQGDIKRFFDRVNDAREKFLQLEQTNNNHDVTEAYQLASPLQRELTEGLFGEGSLMQKVTHYVMTEEQTVEFQERRIEQFRTEMEAKGKVFLATMGRSMALTARQQRQLQAHFQNKAQQIEKVIPTNQQPRFNQYLFITWISEMKDEEDISFLDEEQMQLIEKLAERARAIRPMLEQQGLIE</sequence>
<organism evidence="1 2">
    <name type="scientific">Rhodopirellula baltica SH28</name>
    <dbReference type="NCBI Taxonomy" id="993517"/>
    <lineage>
        <taxon>Bacteria</taxon>
        <taxon>Pseudomonadati</taxon>
        <taxon>Planctomycetota</taxon>
        <taxon>Planctomycetia</taxon>
        <taxon>Pirellulales</taxon>
        <taxon>Pirellulaceae</taxon>
        <taxon>Rhodopirellula</taxon>
    </lineage>
</organism>
<dbReference type="RefSeq" id="WP_007330133.1">
    <property type="nucleotide sequence ID" value="NZ_AMCW01000004.1"/>
</dbReference>
<protein>
    <submittedName>
        <fullName evidence="1">Uncharacterized protein</fullName>
    </submittedName>
</protein>
<evidence type="ECO:0000313" key="1">
    <source>
        <dbReference type="EMBL" id="EKK04471.1"/>
    </source>
</evidence>
<dbReference type="EMBL" id="AMCW01000004">
    <property type="protein sequence ID" value="EKK04471.1"/>
    <property type="molecule type" value="Genomic_DNA"/>
</dbReference>
<proteinExistence type="predicted"/>
<accession>K5EF02</accession>
<gene>
    <name evidence="1" type="ORF">RBSH_00086</name>
</gene>
<dbReference type="PATRIC" id="fig|993517.3.peg.95"/>
<dbReference type="Proteomes" id="UP000007993">
    <property type="component" value="Unassembled WGS sequence"/>
</dbReference>
<reference evidence="1 2" key="1">
    <citation type="journal article" date="2013" name="Mar. Genomics">
        <title>Expression of sulfatases in Rhodopirellula baltica and the diversity of sulfatases in the genus Rhodopirellula.</title>
        <authorList>
            <person name="Wegner C.E."/>
            <person name="Richter-Heitmann T."/>
            <person name="Klindworth A."/>
            <person name="Klockow C."/>
            <person name="Richter M."/>
            <person name="Achstetter T."/>
            <person name="Glockner F.O."/>
            <person name="Harder J."/>
        </authorList>
    </citation>
    <scope>NUCLEOTIDE SEQUENCE [LARGE SCALE GENOMIC DNA]</scope>
    <source>
        <strain evidence="1 2">SH28</strain>
    </source>
</reference>
<dbReference type="AlphaFoldDB" id="K5EF02"/>